<evidence type="ECO:0000313" key="4">
    <source>
        <dbReference type="EMBL" id="NNG35149.1"/>
    </source>
</evidence>
<evidence type="ECO:0000256" key="1">
    <source>
        <dbReference type="SAM" id="MobiDB-lite"/>
    </source>
</evidence>
<feature type="chain" id="PRO_5039719946" evidence="2">
    <location>
        <begin position="28"/>
        <end position="572"/>
    </location>
</feature>
<dbReference type="AlphaFoldDB" id="A0A849A3G5"/>
<dbReference type="InterPro" id="IPR015943">
    <property type="entry name" value="WD40/YVTN_repeat-like_dom_sf"/>
</dbReference>
<feature type="signal peptide" evidence="2">
    <location>
        <begin position="1"/>
        <end position="27"/>
    </location>
</feature>
<dbReference type="SUPFAM" id="SSF51004">
    <property type="entry name" value="C-terminal (heme d1) domain of cytochrome cd1-nitrite reductase"/>
    <property type="match status" value="1"/>
</dbReference>
<dbReference type="NCBIfam" id="NF038117">
    <property type="entry name" value="choice_anch_I"/>
    <property type="match status" value="1"/>
</dbReference>
<dbReference type="Gene3D" id="2.130.10.10">
    <property type="entry name" value="YVTN repeat-like/Quinoprotein amine dehydrogenase"/>
    <property type="match status" value="1"/>
</dbReference>
<protein>
    <submittedName>
        <fullName evidence="4">Alkaline phosphatase</fullName>
    </submittedName>
</protein>
<comment type="caution">
    <text evidence="4">The sequence shown here is derived from an EMBL/GenBank/DDBJ whole genome shotgun (WGS) entry which is preliminary data.</text>
</comment>
<dbReference type="PANTHER" id="PTHR46928">
    <property type="entry name" value="MESENCHYME-SPECIFIC CELL SURFACE GLYCOPROTEIN"/>
    <property type="match status" value="1"/>
</dbReference>
<evidence type="ECO:0000259" key="3">
    <source>
        <dbReference type="Pfam" id="PF22494"/>
    </source>
</evidence>
<accession>A0A849A3G5</accession>
<organism evidence="4 5">
    <name type="scientific">Nakamurella aerolata</name>
    <dbReference type="NCBI Taxonomy" id="1656892"/>
    <lineage>
        <taxon>Bacteria</taxon>
        <taxon>Bacillati</taxon>
        <taxon>Actinomycetota</taxon>
        <taxon>Actinomycetes</taxon>
        <taxon>Nakamurellales</taxon>
        <taxon>Nakamurellaceae</taxon>
        <taxon>Nakamurella</taxon>
    </lineage>
</organism>
<dbReference type="Proteomes" id="UP000562984">
    <property type="component" value="Unassembled WGS sequence"/>
</dbReference>
<feature type="domain" description="Choice-of-anchor I" evidence="3">
    <location>
        <begin position="64"/>
        <end position="567"/>
    </location>
</feature>
<dbReference type="Pfam" id="PF22494">
    <property type="entry name" value="choice_anch_I"/>
    <property type="match status" value="1"/>
</dbReference>
<name>A0A849A3G5_9ACTN</name>
<dbReference type="EMBL" id="JABEND010000002">
    <property type="protein sequence ID" value="NNG35149.1"/>
    <property type="molecule type" value="Genomic_DNA"/>
</dbReference>
<dbReference type="RefSeq" id="WP_171198764.1">
    <property type="nucleotide sequence ID" value="NZ_JABEND010000002.1"/>
</dbReference>
<dbReference type="InterPro" id="IPR052956">
    <property type="entry name" value="Mesenchyme-surface_protein"/>
</dbReference>
<feature type="compositionally biased region" description="Basic and acidic residues" evidence="1">
    <location>
        <begin position="461"/>
        <end position="471"/>
    </location>
</feature>
<proteinExistence type="predicted"/>
<dbReference type="InterPro" id="IPR011048">
    <property type="entry name" value="Haem_d1_sf"/>
</dbReference>
<gene>
    <name evidence="4" type="ORF">HKD39_05375</name>
</gene>
<reference evidence="4 5" key="1">
    <citation type="submission" date="2020-05" db="EMBL/GenBank/DDBJ databases">
        <title>Nakamurella sp. DB0629 isolated from air conditioner.</title>
        <authorList>
            <person name="Kim D.H."/>
            <person name="Kim D.-U."/>
        </authorList>
    </citation>
    <scope>NUCLEOTIDE SEQUENCE [LARGE SCALE GENOMIC DNA]</scope>
    <source>
        <strain evidence="4 5">DB0629</strain>
    </source>
</reference>
<evidence type="ECO:0000256" key="2">
    <source>
        <dbReference type="SAM" id="SignalP"/>
    </source>
</evidence>
<keyword evidence="2" id="KW-0732">Signal</keyword>
<feature type="region of interest" description="Disordered" evidence="1">
    <location>
        <begin position="451"/>
        <end position="476"/>
    </location>
</feature>
<keyword evidence="5" id="KW-1185">Reference proteome</keyword>
<sequence length="572" mass="60004">MHRTSRRCLSLVAAAAVTISLPLTVAAAPGKNGNNGPAGAGPQGRAKDVQLQALGTFRTGQFDQGAAEISSFDPATKQLFVVNAQSGAIDVLDASDPVVLQRSSVIEVAGQRAVDGSVVDEGASVNSVKVHGSFVAVAVQAADKVSPGWALFFSTGGGYLGGVRVGSLPDMVTVTGDGRYALTANEGEPADDFSADPEGSVSIIDLSKGVAGIDQRQVRTARFTGYDAARPVPAGVRVFGPDVPVPAGQQPVGRVARNLEPEYITVPKGSSKAYVTLQEANAVATVDLRSATVSDLWAMPGKDNSLPRNAFDASDKDGAVNVKTWPTHMLMMPDSIASYRYRGTDLLVTANEGDAREWGDYAEPIRVKKAKLCAADFPNAAQLQSDANLGRLNMTSTSPMTGDCYRRIDVFGGRSFSILGTDGTPVFESGDLIERTIANLIADGALPRQAWNANNTDNDSFDGRSDDKGPEPEGLAIGKVSGRTYAFVGLERISGVITFDITDPRAVRFVDYASNRDFSADNTALEQDGAGDLGPEGIEFVPADASPDGTPLVIVANEISGSTTAYRVQPKR</sequence>
<evidence type="ECO:0000313" key="5">
    <source>
        <dbReference type="Proteomes" id="UP000562984"/>
    </source>
</evidence>
<dbReference type="PANTHER" id="PTHR46928:SF1">
    <property type="entry name" value="MESENCHYME-SPECIFIC CELL SURFACE GLYCOPROTEIN"/>
    <property type="match status" value="1"/>
</dbReference>
<dbReference type="InterPro" id="IPR055188">
    <property type="entry name" value="Choice_anch_I"/>
</dbReference>